<dbReference type="EMBL" id="FOZN01000001">
    <property type="protein sequence ID" value="SFS02142.1"/>
    <property type="molecule type" value="Genomic_DNA"/>
</dbReference>
<accession>A0AA94KYT3</accession>
<comment type="caution">
    <text evidence="1">The sequence shown here is derived from an EMBL/GenBank/DDBJ whole genome shotgun (WGS) entry which is preliminary data.</text>
</comment>
<dbReference type="Proteomes" id="UP000198506">
    <property type="component" value="Unassembled WGS sequence"/>
</dbReference>
<evidence type="ECO:0000313" key="1">
    <source>
        <dbReference type="EMBL" id="SFS02142.1"/>
    </source>
</evidence>
<protein>
    <submittedName>
        <fullName evidence="1">Uncharacterized conserved protein YdhG, YjbR/CyaY-like superfamily, DUF1801 family</fullName>
    </submittedName>
</protein>
<dbReference type="AlphaFoldDB" id="A0AA94KYT3"/>
<evidence type="ECO:0000313" key="2">
    <source>
        <dbReference type="Proteomes" id="UP000198506"/>
    </source>
</evidence>
<organism evidence="1 2">
    <name type="scientific">Agrococcus baldri</name>
    <dbReference type="NCBI Taxonomy" id="153730"/>
    <lineage>
        <taxon>Bacteria</taxon>
        <taxon>Bacillati</taxon>
        <taxon>Actinomycetota</taxon>
        <taxon>Actinomycetes</taxon>
        <taxon>Micrococcales</taxon>
        <taxon>Microbacteriaceae</taxon>
        <taxon>Agrococcus</taxon>
    </lineage>
</organism>
<keyword evidence="2" id="KW-1185">Reference proteome</keyword>
<proteinExistence type="predicted"/>
<sequence length="135" mass="14711">MRHTVRMSEQPASVDDYIAGFPPDVAERLLQVRAAILAGVPTPEGQVPEERMRYGIAAVMLGGRYALHFAGWKHHIGLYPVPTLPEALETEVAPLRQAKDTVVLKHALPLPIELVGRVTAAIVALRLEEGQPHAS</sequence>
<dbReference type="SUPFAM" id="SSF159888">
    <property type="entry name" value="YdhG-like"/>
    <property type="match status" value="1"/>
</dbReference>
<reference evidence="1 2" key="1">
    <citation type="submission" date="2016-10" db="EMBL/GenBank/DDBJ databases">
        <authorList>
            <person name="Varghese N."/>
            <person name="Submissions S."/>
        </authorList>
    </citation>
    <scope>NUCLEOTIDE SEQUENCE [LARGE SCALE GENOMIC DNA]</scope>
    <source>
        <strain evidence="1 2">IAM 15147</strain>
    </source>
</reference>
<gene>
    <name evidence="1" type="ORF">SAMN04487783_0626</name>
</gene>
<dbReference type="Gene3D" id="3.90.1150.200">
    <property type="match status" value="1"/>
</dbReference>
<name>A0AA94KYT3_9MICO</name>